<name>A0A9X2FHU5_9LACO</name>
<dbReference type="RefSeq" id="WP_253359313.1">
    <property type="nucleotide sequence ID" value="NZ_JAIULA010000004.1"/>
</dbReference>
<keyword evidence="1" id="KW-1133">Transmembrane helix</keyword>
<dbReference type="AlphaFoldDB" id="A0A9X2FHU5"/>
<comment type="caution">
    <text evidence="2">The sequence shown here is derived from an EMBL/GenBank/DDBJ whole genome shotgun (WGS) entry which is preliminary data.</text>
</comment>
<feature type="transmembrane region" description="Helical" evidence="1">
    <location>
        <begin position="12"/>
        <end position="32"/>
    </location>
</feature>
<evidence type="ECO:0000256" key="1">
    <source>
        <dbReference type="SAM" id="Phobius"/>
    </source>
</evidence>
<evidence type="ECO:0000313" key="3">
    <source>
        <dbReference type="Proteomes" id="UP001139006"/>
    </source>
</evidence>
<dbReference type="EMBL" id="JAIULA010000004">
    <property type="protein sequence ID" value="MCP0886271.1"/>
    <property type="molecule type" value="Genomic_DNA"/>
</dbReference>
<proteinExistence type="predicted"/>
<accession>A0A9X2FHU5</accession>
<dbReference type="InterPro" id="IPR045584">
    <property type="entry name" value="Pilin-like"/>
</dbReference>
<evidence type="ECO:0000313" key="2">
    <source>
        <dbReference type="EMBL" id="MCP0886271.1"/>
    </source>
</evidence>
<organism evidence="2 3">
    <name type="scientific">Ligilactobacillus ubinensis</name>
    <dbReference type="NCBI Taxonomy" id="2876789"/>
    <lineage>
        <taxon>Bacteria</taxon>
        <taxon>Bacillati</taxon>
        <taxon>Bacillota</taxon>
        <taxon>Bacilli</taxon>
        <taxon>Lactobacillales</taxon>
        <taxon>Lactobacillaceae</taxon>
        <taxon>Ligilactobacillus</taxon>
    </lineage>
</organism>
<keyword evidence="1" id="KW-0812">Transmembrane</keyword>
<keyword evidence="3" id="KW-1185">Reference proteome</keyword>
<keyword evidence="1" id="KW-0472">Membrane</keyword>
<dbReference type="Proteomes" id="UP001139006">
    <property type="component" value="Unassembled WGS sequence"/>
</dbReference>
<sequence>MINKKNDAFTLIEVIIVLGITAAIFILGFSITKNTKQRLDERQFWKTFDQAWSQVATESEQMKTNAQIEFYSTKINFIYYSSTTKGYKRNTKIIKIPTTFKLTSNWATVYFFENGGAKMQSVSYYSSVTKKQYVFIPQIGYGRRYRIEEK</sequence>
<reference evidence="2 3" key="1">
    <citation type="journal article" date="2023" name="Int. J. Syst. Evol. Microbiol.">
        <title>Ligilactobacillus ubinensis sp. nov., a novel species isolated from the wild ferment of a durian fruit (Durio zibethinus).</title>
        <authorList>
            <person name="Heng Y.C."/>
            <person name="Menon N."/>
            <person name="Chen B."/>
            <person name="Loo B.Z.L."/>
            <person name="Wong G.W.J."/>
            <person name="Lim A.C.H."/>
            <person name="Silvaraju S."/>
            <person name="Kittelmann S."/>
        </authorList>
    </citation>
    <scope>NUCLEOTIDE SEQUENCE [LARGE SCALE GENOMIC DNA]</scope>
    <source>
        <strain evidence="2 3">WILCCON 0076</strain>
    </source>
</reference>
<gene>
    <name evidence="2" type="ORF">LB941_02830</name>
</gene>
<protein>
    <submittedName>
        <fullName evidence="2">Prepilin-type N-terminal cleavage/methylation domain-containing protein</fullName>
    </submittedName>
</protein>
<dbReference type="SUPFAM" id="SSF54523">
    <property type="entry name" value="Pili subunits"/>
    <property type="match status" value="1"/>
</dbReference>